<keyword evidence="4" id="KW-0472">Membrane</keyword>
<feature type="transmembrane region" description="Helical" evidence="4">
    <location>
        <begin position="477"/>
        <end position="501"/>
    </location>
</feature>
<dbReference type="STRING" id="151549.A0A4C1YDK0"/>
<feature type="compositionally biased region" description="Polar residues" evidence="3">
    <location>
        <begin position="1219"/>
        <end position="1236"/>
    </location>
</feature>
<accession>A0A4C1YDK0</accession>
<feature type="compositionally biased region" description="Polar residues" evidence="3">
    <location>
        <begin position="512"/>
        <end position="523"/>
    </location>
</feature>
<dbReference type="PANTHER" id="PTHR43903">
    <property type="entry name" value="NEUROLIGIN"/>
    <property type="match status" value="1"/>
</dbReference>
<evidence type="ECO:0000256" key="3">
    <source>
        <dbReference type="SAM" id="MobiDB-lite"/>
    </source>
</evidence>
<feature type="compositionally biased region" description="Polar residues" evidence="3">
    <location>
        <begin position="687"/>
        <end position="702"/>
    </location>
</feature>
<evidence type="ECO:0000313" key="6">
    <source>
        <dbReference type="EMBL" id="GBP72719.1"/>
    </source>
</evidence>
<evidence type="ECO:0000313" key="7">
    <source>
        <dbReference type="Proteomes" id="UP000299102"/>
    </source>
</evidence>
<reference evidence="6 7" key="1">
    <citation type="journal article" date="2019" name="Commun. Biol.">
        <title>The bagworm genome reveals a unique fibroin gene that provides high tensile strength.</title>
        <authorList>
            <person name="Kono N."/>
            <person name="Nakamura H."/>
            <person name="Ohtoshi R."/>
            <person name="Tomita M."/>
            <person name="Numata K."/>
            <person name="Arakawa K."/>
        </authorList>
    </citation>
    <scope>NUCLEOTIDE SEQUENCE [LARGE SCALE GENOMIC DNA]</scope>
</reference>
<evidence type="ECO:0000259" key="5">
    <source>
        <dbReference type="Pfam" id="PF00135"/>
    </source>
</evidence>
<feature type="region of interest" description="Disordered" evidence="3">
    <location>
        <begin position="512"/>
        <end position="536"/>
    </location>
</feature>
<sequence>MQVHYGLEQNSIETRWKPLLKTKAGSKWRMGSLMKRERGRDYSDSEIRIEIETRTGIAIRVDFISFDTENSHSIISTMKLLAKLSDIKKAQILAREFETALGPVVAGAFVPSEPAKTMEAYPNLLSKYQLLSGVTELESYHDFGVIELAHGMLETQRDDFVKKYVKLVFEGGEDVALKDILKQYSVQRGDPQRWSVESNTEFILNVFSDARAVAPLFKTVHYQSKANPRSYFYVFSHNSESTEHAALGKSVHGEELPYVLGVPLGGAETHFHSEYTIKEKLLSEAVMRLWTNFVKNGSPNTQSTRTNSKYNEYYTLDKSQWRLYNIDWPEYNVEHQSFLKLDIPPYVGSFYRSNYTRFWTEILPNKMKRYVVDPLFEFTHVRTTQKPKAVHRNGDTSRRNWNENTPPRSASTFYGRIKPHFPPPTHYNSEVNKETESISFPAKPVASDVFQRITTQSPTHNRHKTDENFPVKTSSTMMTLIILAIILFLLINIAVGTALYLKKKKLNSRQRNLESNINTQNRTRNNDKKGKEDKSALKTFKNGYSALKSMSINKMRSHSRDKKPKVEQCKTPKSDDSGGFGERLRLRRHLSTSTLDAHTKVRDWITNDVMHRCSPGFLRKSNSDLCNDTQITSHKPYTRSEELLSDTVKSKQILKQNISSGLKPHLLTKQSNDFKFKTSEKTTSTSAIGSHSSMEIKGSTSVNNNKKNIKSNDSLQSKDSGSVTSKKVSIAIDATPAARTNSILQQEPIEISKSFEKCEDDLKSTTTESNTLQKSKTDKVDDTLYKYKDKTTNVEDKNKIFTSIVSLPVSQDSLKGPLKISHKHSTSDPVTDVNYDEIIMKADFLPEKLTSIPPPALFGNEINVTSKEEKDYELLSPAEALLTIKRRNYPKVLPDFPSSQKRLSLQPSCQTIRSYINSLDNQIDIRPKLPPQPPPRTTTLERRLAYKNSKPLSSFGSSSNTLSQEGQLSQNYENIESLSSVEESYSPFNRKKEPFEQLNLSTFIKNREIPKVIIASSDVPDESRSKILITATPQRSSIDLPKYIPRVTLPDDFHSIPMNPFHSCTSSYSDDYDDTLGDEFLEDIADDKLIQELVGGVDSPTEIEEFLDTKGPDTDFPKNLEIVPVKVKTDVSQPRNEKDYIFISDLVLPDPSGSERTAQMKPHFTLNKADDRGESIQKPPEKTVKVKQKRSINPTAILSRAIKSKDLKAEPEKREGSNLYHSNSGSSNDTEASTGTVKRVIT</sequence>
<feature type="compositionally biased region" description="Basic and acidic residues" evidence="3">
    <location>
        <begin position="1203"/>
        <end position="1216"/>
    </location>
</feature>
<dbReference type="Pfam" id="PF00135">
    <property type="entry name" value="COesterase"/>
    <property type="match status" value="1"/>
</dbReference>
<dbReference type="SUPFAM" id="SSF53474">
    <property type="entry name" value="alpha/beta-Hydrolases"/>
    <property type="match status" value="1"/>
</dbReference>
<feature type="region of interest" description="Disordered" evidence="3">
    <location>
        <begin position="678"/>
        <end position="722"/>
    </location>
</feature>
<dbReference type="InterPro" id="IPR029058">
    <property type="entry name" value="AB_hydrolase_fold"/>
</dbReference>
<dbReference type="Gene3D" id="3.40.50.1820">
    <property type="entry name" value="alpha/beta hydrolase"/>
    <property type="match status" value="1"/>
</dbReference>
<gene>
    <name evidence="6" type="primary">Nlgn1</name>
    <name evidence="6" type="ORF">EVAR_43455_1</name>
</gene>
<dbReference type="InterPro" id="IPR051093">
    <property type="entry name" value="Neuroligin/BSAL"/>
</dbReference>
<feature type="compositionally biased region" description="Basic and acidic residues" evidence="3">
    <location>
        <begin position="564"/>
        <end position="576"/>
    </location>
</feature>
<evidence type="ECO:0000256" key="2">
    <source>
        <dbReference type="ARBA" id="ARBA00023180"/>
    </source>
</evidence>
<evidence type="ECO:0000256" key="1">
    <source>
        <dbReference type="ARBA" id="ARBA00005964"/>
    </source>
</evidence>
<feature type="domain" description="Carboxylesterase type B" evidence="5">
    <location>
        <begin position="86"/>
        <end position="359"/>
    </location>
</feature>
<keyword evidence="4" id="KW-1133">Transmembrane helix</keyword>
<feature type="compositionally biased region" description="Basic and acidic residues" evidence="3">
    <location>
        <begin position="1168"/>
        <end position="1184"/>
    </location>
</feature>
<comment type="caution">
    <text evidence="6">The sequence shown here is derived from an EMBL/GenBank/DDBJ whole genome shotgun (WGS) entry which is preliminary data.</text>
</comment>
<feature type="compositionally biased region" description="Polar residues" evidence="3">
    <location>
        <begin position="402"/>
        <end position="412"/>
    </location>
</feature>
<feature type="region of interest" description="Disordered" evidence="3">
    <location>
        <begin position="1167"/>
        <end position="1242"/>
    </location>
</feature>
<protein>
    <submittedName>
        <fullName evidence="6">Neuroligin-1</fullName>
    </submittedName>
</protein>
<dbReference type="InterPro" id="IPR002018">
    <property type="entry name" value="CarbesteraseB"/>
</dbReference>
<name>A0A4C1YDK0_EUMVA</name>
<feature type="region of interest" description="Disordered" evidence="3">
    <location>
        <begin position="550"/>
        <end position="581"/>
    </location>
</feature>
<keyword evidence="2" id="KW-0325">Glycoprotein</keyword>
<feature type="region of interest" description="Disordered" evidence="3">
    <location>
        <begin position="387"/>
        <end position="415"/>
    </location>
</feature>
<keyword evidence="4" id="KW-0812">Transmembrane</keyword>
<proteinExistence type="inferred from homology"/>
<dbReference type="OrthoDB" id="3200163at2759"/>
<dbReference type="Proteomes" id="UP000299102">
    <property type="component" value="Unassembled WGS sequence"/>
</dbReference>
<organism evidence="6 7">
    <name type="scientific">Eumeta variegata</name>
    <name type="common">Bagworm moth</name>
    <name type="synonym">Eumeta japonica</name>
    <dbReference type="NCBI Taxonomy" id="151549"/>
    <lineage>
        <taxon>Eukaryota</taxon>
        <taxon>Metazoa</taxon>
        <taxon>Ecdysozoa</taxon>
        <taxon>Arthropoda</taxon>
        <taxon>Hexapoda</taxon>
        <taxon>Insecta</taxon>
        <taxon>Pterygota</taxon>
        <taxon>Neoptera</taxon>
        <taxon>Endopterygota</taxon>
        <taxon>Lepidoptera</taxon>
        <taxon>Glossata</taxon>
        <taxon>Ditrysia</taxon>
        <taxon>Tineoidea</taxon>
        <taxon>Psychidae</taxon>
        <taxon>Oiketicinae</taxon>
        <taxon>Eumeta</taxon>
    </lineage>
</organism>
<evidence type="ECO:0000256" key="4">
    <source>
        <dbReference type="SAM" id="Phobius"/>
    </source>
</evidence>
<comment type="similarity">
    <text evidence="1">Belongs to the type-B carboxylesterase/lipase family.</text>
</comment>
<dbReference type="EMBL" id="BGZK01001154">
    <property type="protein sequence ID" value="GBP72719.1"/>
    <property type="molecule type" value="Genomic_DNA"/>
</dbReference>
<dbReference type="AlphaFoldDB" id="A0A4C1YDK0"/>
<feature type="compositionally biased region" description="Basic and acidic residues" evidence="3">
    <location>
        <begin position="524"/>
        <end position="536"/>
    </location>
</feature>
<keyword evidence="7" id="KW-1185">Reference proteome</keyword>
<feature type="compositionally biased region" description="Polar residues" evidence="3">
    <location>
        <begin position="713"/>
        <end position="722"/>
    </location>
</feature>
<feature type="compositionally biased region" description="Basic and acidic residues" evidence="3">
    <location>
        <begin position="392"/>
        <end position="401"/>
    </location>
</feature>